<dbReference type="PANTHER" id="PTHR43584:SF8">
    <property type="entry name" value="N-ACETYLMURAMATE ALPHA-1-PHOSPHATE URIDYLYLTRANSFERASE"/>
    <property type="match status" value="1"/>
</dbReference>
<evidence type="ECO:0000313" key="5">
    <source>
        <dbReference type="EMBL" id="MCE2595585.1"/>
    </source>
</evidence>
<reference evidence="5 6" key="1">
    <citation type="journal article" date="2022" name="Environ. Microbiol. Rep.">
        <title>Eco-phylogenetic analyses reveal divergent evolution of vitamin B12 metabolism in the marine bacterial family 'Psychromonadaceae'.</title>
        <authorList>
            <person name="Jin X."/>
            <person name="Yang Y."/>
            <person name="Cao H."/>
            <person name="Gao B."/>
            <person name="Zhao Z."/>
        </authorList>
    </citation>
    <scope>NUCLEOTIDE SEQUENCE [LARGE SCALE GENOMIC DNA]</scope>
    <source>
        <strain evidence="5 6">MKS20</strain>
    </source>
</reference>
<gene>
    <name evidence="5" type="ORF">K6Y31_12215</name>
</gene>
<keyword evidence="2 5" id="KW-0548">Nucleotidyltransferase</keyword>
<accession>A0ABS8WAT2</accession>
<evidence type="ECO:0000256" key="2">
    <source>
        <dbReference type="ARBA" id="ARBA00022695"/>
    </source>
</evidence>
<evidence type="ECO:0000313" key="6">
    <source>
        <dbReference type="Proteomes" id="UP001201273"/>
    </source>
</evidence>
<sequence>MQAIILAAGRGSRLGSMTKDKPKPLTELAGKPLLEWQISSLKTASVKHITLIGGYQSHHLLGYGDNMIENPNWQTSNMVRSLLCGDEVLCQAPTIISYGDIAYQSKIVSALMNCHHEFAISYDVAWHALWAERFDDPLSDAETFIQQQGLVTEIGNKTDQLNDIQGQYMGLMLITPPAWQRIKRYLLSLSENKLNLLDMTTLISKLITIGVQVGAVAIDGGWVEVDTPTDAALYEAKVKLPSWHHNWQD</sequence>
<dbReference type="InterPro" id="IPR050065">
    <property type="entry name" value="GlmU-like"/>
</dbReference>
<dbReference type="RefSeq" id="WP_233053095.1">
    <property type="nucleotide sequence ID" value="NZ_JAIMJA010000011.1"/>
</dbReference>
<evidence type="ECO:0000256" key="1">
    <source>
        <dbReference type="ARBA" id="ARBA00022679"/>
    </source>
</evidence>
<protein>
    <submittedName>
        <fullName evidence="5">Phosphocholine cytidylyltransferase family protein</fullName>
    </submittedName>
</protein>
<dbReference type="CDD" id="cd02523">
    <property type="entry name" value="PC_cytidylyltransferase"/>
    <property type="match status" value="1"/>
</dbReference>
<dbReference type="Pfam" id="PF12804">
    <property type="entry name" value="NTP_transf_3"/>
    <property type="match status" value="1"/>
</dbReference>
<dbReference type="PANTHER" id="PTHR43584">
    <property type="entry name" value="NUCLEOTIDYL TRANSFERASE"/>
    <property type="match status" value="1"/>
</dbReference>
<dbReference type="InterPro" id="IPR029044">
    <property type="entry name" value="Nucleotide-diphossugar_trans"/>
</dbReference>
<dbReference type="Proteomes" id="UP001201273">
    <property type="component" value="Unassembled WGS sequence"/>
</dbReference>
<comment type="caution">
    <text evidence="5">The sequence shown here is derived from an EMBL/GenBank/DDBJ whole genome shotgun (WGS) entry which is preliminary data.</text>
</comment>
<proteinExistence type="predicted"/>
<evidence type="ECO:0000256" key="3">
    <source>
        <dbReference type="ARBA" id="ARBA00022842"/>
    </source>
</evidence>
<dbReference type="SUPFAM" id="SSF53448">
    <property type="entry name" value="Nucleotide-diphospho-sugar transferases"/>
    <property type="match status" value="1"/>
</dbReference>
<feature type="domain" description="MobA-like NTP transferase" evidence="4">
    <location>
        <begin position="3"/>
        <end position="117"/>
    </location>
</feature>
<dbReference type="Gene3D" id="3.90.550.10">
    <property type="entry name" value="Spore Coat Polysaccharide Biosynthesis Protein SpsA, Chain A"/>
    <property type="match status" value="1"/>
</dbReference>
<name>A0ABS8WAT2_9GAMM</name>
<keyword evidence="3" id="KW-0460">Magnesium</keyword>
<keyword evidence="1" id="KW-0808">Transferase</keyword>
<evidence type="ECO:0000259" key="4">
    <source>
        <dbReference type="Pfam" id="PF12804"/>
    </source>
</evidence>
<dbReference type="EMBL" id="JAIMJA010000011">
    <property type="protein sequence ID" value="MCE2595585.1"/>
    <property type="molecule type" value="Genomic_DNA"/>
</dbReference>
<keyword evidence="6" id="KW-1185">Reference proteome</keyword>
<dbReference type="GO" id="GO:0016779">
    <property type="term" value="F:nucleotidyltransferase activity"/>
    <property type="evidence" value="ECO:0007669"/>
    <property type="project" value="UniProtKB-KW"/>
</dbReference>
<dbReference type="InterPro" id="IPR025877">
    <property type="entry name" value="MobA-like_NTP_Trfase"/>
</dbReference>
<organism evidence="5 6">
    <name type="scientific">Motilimonas cestriensis</name>
    <dbReference type="NCBI Taxonomy" id="2742685"/>
    <lineage>
        <taxon>Bacteria</taxon>
        <taxon>Pseudomonadati</taxon>
        <taxon>Pseudomonadota</taxon>
        <taxon>Gammaproteobacteria</taxon>
        <taxon>Alteromonadales</taxon>
        <taxon>Alteromonadales genera incertae sedis</taxon>
        <taxon>Motilimonas</taxon>
    </lineage>
</organism>